<proteinExistence type="predicted"/>
<reference evidence="2 3" key="1">
    <citation type="submission" date="2015-01" db="EMBL/GenBank/DDBJ databases">
        <title>Genome of allotetraploid Gossypium barbadense reveals genomic plasticity and fiber elongation in cotton evolution.</title>
        <authorList>
            <person name="Chen X."/>
            <person name="Liu X."/>
            <person name="Zhao B."/>
            <person name="Zheng H."/>
            <person name="Hu Y."/>
            <person name="Lu G."/>
            <person name="Yang C."/>
            <person name="Chen J."/>
            <person name="Shan C."/>
            <person name="Zhang L."/>
            <person name="Zhou Y."/>
            <person name="Wang L."/>
            <person name="Guo W."/>
            <person name="Bai Y."/>
            <person name="Ruan J."/>
            <person name="Shangguan X."/>
            <person name="Mao Y."/>
            <person name="Jiang J."/>
            <person name="Zhu Y."/>
            <person name="Lei J."/>
            <person name="Kang H."/>
            <person name="Chen S."/>
            <person name="He X."/>
            <person name="Wang R."/>
            <person name="Wang Y."/>
            <person name="Chen J."/>
            <person name="Wang L."/>
            <person name="Yu S."/>
            <person name="Wang B."/>
            <person name="Wei J."/>
            <person name="Song S."/>
            <person name="Lu X."/>
            <person name="Gao Z."/>
            <person name="Gu W."/>
            <person name="Deng X."/>
            <person name="Ma D."/>
            <person name="Wang S."/>
            <person name="Liang W."/>
            <person name="Fang L."/>
            <person name="Cai C."/>
            <person name="Zhu X."/>
            <person name="Zhou B."/>
            <person name="Zhang Y."/>
            <person name="Chen Z."/>
            <person name="Xu S."/>
            <person name="Zhu R."/>
            <person name="Wang S."/>
            <person name="Zhang T."/>
            <person name="Zhao G."/>
        </authorList>
    </citation>
    <scope>NUCLEOTIDE SEQUENCE [LARGE SCALE GENOMIC DNA]</scope>
    <source>
        <strain evidence="3">cv. Xinhai21</strain>
        <tissue evidence="2">Leaf</tissue>
    </source>
</reference>
<gene>
    <name evidence="2" type="ORF">GOBAR_AA36884</name>
</gene>
<name>A0A2P5VYB4_GOSBA</name>
<feature type="region of interest" description="Disordered" evidence="1">
    <location>
        <begin position="1"/>
        <end position="32"/>
    </location>
</feature>
<organism evidence="2 3">
    <name type="scientific">Gossypium barbadense</name>
    <name type="common">Sea Island cotton</name>
    <name type="synonym">Hibiscus barbadensis</name>
    <dbReference type="NCBI Taxonomy" id="3634"/>
    <lineage>
        <taxon>Eukaryota</taxon>
        <taxon>Viridiplantae</taxon>
        <taxon>Streptophyta</taxon>
        <taxon>Embryophyta</taxon>
        <taxon>Tracheophyta</taxon>
        <taxon>Spermatophyta</taxon>
        <taxon>Magnoliopsida</taxon>
        <taxon>eudicotyledons</taxon>
        <taxon>Gunneridae</taxon>
        <taxon>Pentapetalae</taxon>
        <taxon>rosids</taxon>
        <taxon>malvids</taxon>
        <taxon>Malvales</taxon>
        <taxon>Malvaceae</taxon>
        <taxon>Malvoideae</taxon>
        <taxon>Gossypium</taxon>
    </lineage>
</organism>
<accession>A0A2P5VYB4</accession>
<feature type="compositionally biased region" description="Basic residues" evidence="1">
    <location>
        <begin position="10"/>
        <end position="19"/>
    </location>
</feature>
<evidence type="ECO:0000313" key="3">
    <source>
        <dbReference type="Proteomes" id="UP000239757"/>
    </source>
</evidence>
<dbReference type="Proteomes" id="UP000239757">
    <property type="component" value="Unassembled WGS sequence"/>
</dbReference>
<dbReference type="AlphaFoldDB" id="A0A2P5VYB4"/>
<evidence type="ECO:0000313" key="2">
    <source>
        <dbReference type="EMBL" id="PPR83830.1"/>
    </source>
</evidence>
<dbReference type="EMBL" id="KZ670147">
    <property type="protein sequence ID" value="PPR83830.1"/>
    <property type="molecule type" value="Genomic_DNA"/>
</dbReference>
<evidence type="ECO:0000256" key="1">
    <source>
        <dbReference type="SAM" id="MobiDB-lite"/>
    </source>
</evidence>
<protein>
    <submittedName>
        <fullName evidence="2">Uncharacterized protein</fullName>
    </submittedName>
</protein>
<sequence length="75" mass="8481">MSNTQGKSKVTAHSKKIKATKNSSSSSSIDHHRHLTFDHPTHEERYQHLRDRALGLGQYIIDGNNKLKEVNMNVG</sequence>